<dbReference type="EMBL" id="CP001344">
    <property type="protein sequence ID" value="ACL43193.1"/>
    <property type="molecule type" value="Genomic_DNA"/>
</dbReference>
<feature type="coiled-coil region" evidence="1">
    <location>
        <begin position="99"/>
        <end position="126"/>
    </location>
</feature>
<dbReference type="InterPro" id="IPR043128">
    <property type="entry name" value="Rev_trsase/Diguanyl_cyclase"/>
</dbReference>
<proteinExistence type="predicted"/>
<evidence type="ECO:0000259" key="2">
    <source>
        <dbReference type="PROSITE" id="PS50887"/>
    </source>
</evidence>
<dbReference type="OrthoDB" id="453368at2"/>
<name>B8HW15_CYAP4</name>
<keyword evidence="1" id="KW-0175">Coiled coil</keyword>
<dbReference type="eggNOG" id="COG3706">
    <property type="taxonomic scope" value="Bacteria"/>
</dbReference>
<dbReference type="GO" id="GO:1902201">
    <property type="term" value="P:negative regulation of bacterial-type flagellum-dependent cell motility"/>
    <property type="evidence" value="ECO:0007669"/>
    <property type="project" value="TreeGrafter"/>
</dbReference>
<dbReference type="NCBIfam" id="TIGR00254">
    <property type="entry name" value="GGDEF"/>
    <property type="match status" value="1"/>
</dbReference>
<dbReference type="GO" id="GO:0005886">
    <property type="term" value="C:plasma membrane"/>
    <property type="evidence" value="ECO:0007669"/>
    <property type="project" value="TreeGrafter"/>
</dbReference>
<reference evidence="3" key="1">
    <citation type="submission" date="2009-01" db="EMBL/GenBank/DDBJ databases">
        <title>Complete sequence of chromosome Cyanothece sp. PCC 7425.</title>
        <authorList>
            <consortium name="US DOE Joint Genome Institute"/>
            <person name="Lucas S."/>
            <person name="Copeland A."/>
            <person name="Lapidus A."/>
            <person name="Glavina del Rio T."/>
            <person name="Dalin E."/>
            <person name="Tice H."/>
            <person name="Bruce D."/>
            <person name="Goodwin L."/>
            <person name="Pitluck S."/>
            <person name="Sims D."/>
            <person name="Meineke L."/>
            <person name="Brettin T."/>
            <person name="Detter J.C."/>
            <person name="Han C."/>
            <person name="Larimer F."/>
            <person name="Land M."/>
            <person name="Hauser L."/>
            <person name="Kyrpides N."/>
            <person name="Ovchinnikova G."/>
            <person name="Liberton M."/>
            <person name="Stoeckel J."/>
            <person name="Banerjee A."/>
            <person name="Singh A."/>
            <person name="Page L."/>
            <person name="Sato H."/>
            <person name="Zhao L."/>
            <person name="Sherman L."/>
            <person name="Pakrasi H."/>
            <person name="Richardson P."/>
        </authorList>
    </citation>
    <scope>NUCLEOTIDE SEQUENCE</scope>
    <source>
        <strain evidence="3">PCC 7425</strain>
    </source>
</reference>
<dbReference type="PROSITE" id="PS50887">
    <property type="entry name" value="GGDEF"/>
    <property type="match status" value="1"/>
</dbReference>
<dbReference type="GO" id="GO:0052621">
    <property type="term" value="F:diguanylate cyclase activity"/>
    <property type="evidence" value="ECO:0007669"/>
    <property type="project" value="TreeGrafter"/>
</dbReference>
<dbReference type="PANTHER" id="PTHR45138:SF9">
    <property type="entry name" value="DIGUANYLATE CYCLASE DGCM-RELATED"/>
    <property type="match status" value="1"/>
</dbReference>
<dbReference type="FunFam" id="3.30.70.270:FF:000001">
    <property type="entry name" value="Diguanylate cyclase domain protein"/>
    <property type="match status" value="1"/>
</dbReference>
<dbReference type="SMART" id="SM00267">
    <property type="entry name" value="GGDEF"/>
    <property type="match status" value="1"/>
</dbReference>
<dbReference type="InterPro" id="IPR029787">
    <property type="entry name" value="Nucleotide_cyclase"/>
</dbReference>
<feature type="coiled-coil region" evidence="1">
    <location>
        <begin position="4"/>
        <end position="38"/>
    </location>
</feature>
<sequence>MEMVRDNQAELMDLQAENERLRQQVERLQQTNQDLLMALETTALHGDIIEQQLEEANRQLQFEIGERQRRQVALQSLLNVISRQKSDLEVILQTTIEHGDAVETELADLNQRLEAEISERVEAEDKLRLILNTISKKKMDLEIILQTLIEHGDAVEAQWYNKAVEANILATIDNLTQIANRRKLDDYLTEEWARLGRDCLPLSFLLCDVDFFKTYNDTFGHQAGDRCLQEVAQAIAATVKRPADLVARYGGEEFAVILPNTPLAGALQVGERIRQAVENLCIVQTPTCPNPCVTISVGVATAIPGQGMSIASLIASADQCLYLAKQRGRNCVCNLATAPV</sequence>
<dbReference type="HOGENOM" id="CLU_000445_11_5_3"/>
<dbReference type="AlphaFoldDB" id="B8HW15"/>
<dbReference type="SUPFAM" id="SSF55073">
    <property type="entry name" value="Nucleotide cyclase"/>
    <property type="match status" value="1"/>
</dbReference>
<dbReference type="Pfam" id="PF00990">
    <property type="entry name" value="GGDEF"/>
    <property type="match status" value="1"/>
</dbReference>
<dbReference type="Gene3D" id="3.30.70.270">
    <property type="match status" value="1"/>
</dbReference>
<dbReference type="InterPro" id="IPR000160">
    <property type="entry name" value="GGDEF_dom"/>
</dbReference>
<dbReference type="KEGG" id="cyn:Cyan7425_0807"/>
<organism evidence="3">
    <name type="scientific">Cyanothece sp. (strain PCC 7425 / ATCC 29141)</name>
    <dbReference type="NCBI Taxonomy" id="395961"/>
    <lineage>
        <taxon>Bacteria</taxon>
        <taxon>Bacillati</taxon>
        <taxon>Cyanobacteriota</taxon>
        <taxon>Cyanophyceae</taxon>
        <taxon>Gomontiellales</taxon>
        <taxon>Cyanothecaceae</taxon>
        <taxon>Cyanothece</taxon>
    </lineage>
</organism>
<protein>
    <submittedName>
        <fullName evidence="3">Diguanylate cyclase</fullName>
    </submittedName>
</protein>
<dbReference type="CDD" id="cd01949">
    <property type="entry name" value="GGDEF"/>
    <property type="match status" value="1"/>
</dbReference>
<evidence type="ECO:0000313" key="3">
    <source>
        <dbReference type="EMBL" id="ACL43193.1"/>
    </source>
</evidence>
<dbReference type="STRING" id="395961.Cyan7425_0807"/>
<accession>B8HW15</accession>
<dbReference type="GO" id="GO:0043709">
    <property type="term" value="P:cell adhesion involved in single-species biofilm formation"/>
    <property type="evidence" value="ECO:0007669"/>
    <property type="project" value="TreeGrafter"/>
</dbReference>
<evidence type="ECO:0000256" key="1">
    <source>
        <dbReference type="SAM" id="Coils"/>
    </source>
</evidence>
<gene>
    <name evidence="3" type="ordered locus">Cyan7425_0807</name>
</gene>
<feature type="domain" description="GGDEF" evidence="2">
    <location>
        <begin position="200"/>
        <end position="337"/>
    </location>
</feature>
<dbReference type="InterPro" id="IPR050469">
    <property type="entry name" value="Diguanylate_Cyclase"/>
</dbReference>
<dbReference type="PANTHER" id="PTHR45138">
    <property type="entry name" value="REGULATORY COMPONENTS OF SENSORY TRANSDUCTION SYSTEM"/>
    <property type="match status" value="1"/>
</dbReference>